<name>A0AAV1VRN1_LUPLU</name>
<evidence type="ECO:0000256" key="1">
    <source>
        <dbReference type="SAM" id="MobiDB-lite"/>
    </source>
</evidence>
<accession>A0AAV1VRN1</accession>
<dbReference type="EMBL" id="CAXHTB010000001">
    <property type="protein sequence ID" value="CAL0299645.1"/>
    <property type="molecule type" value="Genomic_DNA"/>
</dbReference>
<organism evidence="3 4">
    <name type="scientific">Lupinus luteus</name>
    <name type="common">European yellow lupine</name>
    <dbReference type="NCBI Taxonomy" id="3873"/>
    <lineage>
        <taxon>Eukaryota</taxon>
        <taxon>Viridiplantae</taxon>
        <taxon>Streptophyta</taxon>
        <taxon>Embryophyta</taxon>
        <taxon>Tracheophyta</taxon>
        <taxon>Spermatophyta</taxon>
        <taxon>Magnoliopsida</taxon>
        <taxon>eudicotyledons</taxon>
        <taxon>Gunneridae</taxon>
        <taxon>Pentapetalae</taxon>
        <taxon>rosids</taxon>
        <taxon>fabids</taxon>
        <taxon>Fabales</taxon>
        <taxon>Fabaceae</taxon>
        <taxon>Papilionoideae</taxon>
        <taxon>50 kb inversion clade</taxon>
        <taxon>genistoids sensu lato</taxon>
        <taxon>core genistoids</taxon>
        <taxon>Genisteae</taxon>
        <taxon>Lupinus</taxon>
    </lineage>
</organism>
<dbReference type="Pfam" id="PF20167">
    <property type="entry name" value="Transposase_32"/>
    <property type="match status" value="1"/>
</dbReference>
<evidence type="ECO:0000259" key="2">
    <source>
        <dbReference type="Pfam" id="PF20167"/>
    </source>
</evidence>
<proteinExistence type="predicted"/>
<feature type="compositionally biased region" description="Acidic residues" evidence="1">
    <location>
        <begin position="98"/>
        <end position="107"/>
    </location>
</feature>
<dbReference type="InterPro" id="IPR046796">
    <property type="entry name" value="Transposase_32_dom"/>
</dbReference>
<evidence type="ECO:0000313" key="4">
    <source>
        <dbReference type="Proteomes" id="UP001497480"/>
    </source>
</evidence>
<reference evidence="3 4" key="1">
    <citation type="submission" date="2024-03" db="EMBL/GenBank/DDBJ databases">
        <authorList>
            <person name="Martinez-Hernandez J."/>
        </authorList>
    </citation>
    <scope>NUCLEOTIDE SEQUENCE [LARGE SCALE GENOMIC DNA]</scope>
</reference>
<feature type="compositionally biased region" description="Acidic residues" evidence="1">
    <location>
        <begin position="74"/>
        <end position="85"/>
    </location>
</feature>
<evidence type="ECO:0000313" key="3">
    <source>
        <dbReference type="EMBL" id="CAL0299645.1"/>
    </source>
</evidence>
<feature type="domain" description="Putative plant transposon protein" evidence="2">
    <location>
        <begin position="226"/>
        <end position="414"/>
    </location>
</feature>
<protein>
    <recommendedName>
        <fullName evidence="2">Putative plant transposon protein domain-containing protein</fullName>
    </recommendedName>
</protein>
<sequence>MSTKESRTKSISQEINMAETMSQKRSRITWQDFLDIPPSRRAIKGKIIGGASCKKGRIISPPSPSYAFELGHSEEEEEEEDEVNEFTESSVEVIDLVSDSETEEDPSEGSSLHINVYNNSDSDTEEDPSEGSSSYGSVCDSSWSSLTRLGTAQRSICCAKRTVCQARNPSRKGKEIAKETKNSKYASREAQEKFKEITLKNTINLEKIVSFHEDDSFGFLCVVDQYGWQKIAQPQKMFSLDVVKQFFANSIATQEAMNERFTWVNGASVSYNKYTINMYLGNPWTPTHEHGLCEYQMKINASLHGEEGHNEDYVRRSLCLDGLEPNLIGPIYKFCMHQHAQIWTSFILSNIWPSLHVSNIPLNKAKLISSIFDEDTIDIGAILFDAIWECVNKGIPSLILPSLITDLCRFQNVPGPFKEMMALKSEINDTYVQTFCKEKTISQAQYELRKKHGELFRSQSLNPKKTLSSRIDALVFEHKMQNKQQKAIYRGIKGIYKSLHSLFGKDKKFKGGSYVEFCAKNKWPKGRAQDSSEEEGNK</sequence>
<keyword evidence="4" id="KW-1185">Reference proteome</keyword>
<gene>
    <name evidence="3" type="ORF">LLUT_LOCUS705</name>
</gene>
<feature type="compositionally biased region" description="Polar residues" evidence="1">
    <location>
        <begin position="108"/>
        <end position="121"/>
    </location>
</feature>
<dbReference type="Proteomes" id="UP001497480">
    <property type="component" value="Unassembled WGS sequence"/>
</dbReference>
<comment type="caution">
    <text evidence="3">The sequence shown here is derived from an EMBL/GenBank/DDBJ whole genome shotgun (WGS) entry which is preliminary data.</text>
</comment>
<feature type="region of interest" description="Disordered" evidence="1">
    <location>
        <begin position="53"/>
        <end position="137"/>
    </location>
</feature>
<dbReference type="AlphaFoldDB" id="A0AAV1VRN1"/>